<evidence type="ECO:0000313" key="2">
    <source>
        <dbReference type="Proteomes" id="UP000670947"/>
    </source>
</evidence>
<evidence type="ECO:0000313" key="1">
    <source>
        <dbReference type="EMBL" id="MBO7744871.1"/>
    </source>
</evidence>
<keyword evidence="2" id="KW-1185">Reference proteome</keyword>
<dbReference type="InterPro" id="IPR011042">
    <property type="entry name" value="6-blade_b-propeller_TolB-like"/>
</dbReference>
<accession>A0ABS3W969</accession>
<proteinExistence type="predicted"/>
<dbReference type="RefSeq" id="WP_208847803.1">
    <property type="nucleotide sequence ID" value="NZ_JAGGDJ010000006.1"/>
</dbReference>
<dbReference type="Proteomes" id="UP000670947">
    <property type="component" value="Unassembled WGS sequence"/>
</dbReference>
<evidence type="ECO:0008006" key="3">
    <source>
        <dbReference type="Google" id="ProtNLM"/>
    </source>
</evidence>
<name>A0ABS3W969_9BACL</name>
<reference evidence="1 2" key="1">
    <citation type="submission" date="2021-03" db="EMBL/GenBank/DDBJ databases">
        <title>Paenibacillus artemisicola MWE-103 whole genome sequence.</title>
        <authorList>
            <person name="Ham Y.J."/>
        </authorList>
    </citation>
    <scope>NUCLEOTIDE SEQUENCE [LARGE SCALE GENOMIC DNA]</scope>
    <source>
        <strain evidence="1 2">MWE-103</strain>
    </source>
</reference>
<gene>
    <name evidence="1" type="ORF">I8J29_11740</name>
</gene>
<dbReference type="SUPFAM" id="SSF69304">
    <property type="entry name" value="Tricorn protease N-terminal domain"/>
    <property type="match status" value="1"/>
</dbReference>
<protein>
    <recommendedName>
        <fullName evidence="3">WD40 repeat protein</fullName>
    </recommendedName>
</protein>
<sequence length="404" mass="42630">MRRPDTKTSAEPRPTIRSRPTLRALAAALAGALLLLPLAGCMGDPRSETIVIPGTEDEGPAGEAGSGTPFQVKTIYPLPVAEKYKLPVLGWAAGDALVGYFAAGDAPEVSSTFGLQRLDPPYERPKPLAGAMNLDAEYGALSPDGKTIAGFAKAANGIGLALFPLDGGQVKQVSEAARKQRPLYSRTLQWSGNGRYLSYLVYGEARGELRVAVYDEKSGKLGHLPLAGLQDSGGEATVVLSDDGSGALIEDGKTIAMAKREGGGFKVLYDHPSGIGPGVWVDDERFAFLGADGTLFQYDGRSGELSVLLEKVAYFSLSPDRKAIAYTRNDPDDVSVYAGKLQGNNVLSQSAVFQGVIPFQMAWSPSGSALLIDGGKPYASTAQETAPSAVAGDGRRQTFVIRFR</sequence>
<dbReference type="Gene3D" id="2.120.10.30">
    <property type="entry name" value="TolB, C-terminal domain"/>
    <property type="match status" value="1"/>
</dbReference>
<organism evidence="1 2">
    <name type="scientific">Paenibacillus artemisiicola</name>
    <dbReference type="NCBI Taxonomy" id="1172618"/>
    <lineage>
        <taxon>Bacteria</taxon>
        <taxon>Bacillati</taxon>
        <taxon>Bacillota</taxon>
        <taxon>Bacilli</taxon>
        <taxon>Bacillales</taxon>
        <taxon>Paenibacillaceae</taxon>
        <taxon>Paenibacillus</taxon>
    </lineage>
</organism>
<dbReference type="EMBL" id="JAGGDJ010000006">
    <property type="protein sequence ID" value="MBO7744871.1"/>
    <property type="molecule type" value="Genomic_DNA"/>
</dbReference>
<comment type="caution">
    <text evidence="1">The sequence shown here is derived from an EMBL/GenBank/DDBJ whole genome shotgun (WGS) entry which is preliminary data.</text>
</comment>